<keyword evidence="3" id="KW-1185">Reference proteome</keyword>
<dbReference type="RefSeq" id="WP_146888944.1">
    <property type="nucleotide sequence ID" value="NZ_BJXB01000027.1"/>
</dbReference>
<comment type="caution">
    <text evidence="2">The sequence shown here is derived from an EMBL/GenBank/DDBJ whole genome shotgun (WGS) entry which is preliminary data.</text>
</comment>
<reference evidence="2 3" key="1">
    <citation type="submission" date="2019-07" db="EMBL/GenBank/DDBJ databases">
        <title>Whole genome shotgun sequence of Deinococcus cellulosilyticus NBRC 106333.</title>
        <authorList>
            <person name="Hosoyama A."/>
            <person name="Uohara A."/>
            <person name="Ohji S."/>
            <person name="Ichikawa N."/>
        </authorList>
    </citation>
    <scope>NUCLEOTIDE SEQUENCE [LARGE SCALE GENOMIC DNA]</scope>
    <source>
        <strain evidence="2 3">NBRC 106333</strain>
    </source>
</reference>
<evidence type="ECO:0000313" key="2">
    <source>
        <dbReference type="EMBL" id="GEM49069.1"/>
    </source>
</evidence>
<accession>A0A511N8A0</accession>
<feature type="domain" description="DUF7662" evidence="1">
    <location>
        <begin position="8"/>
        <end position="81"/>
    </location>
</feature>
<proteinExistence type="predicted"/>
<name>A0A511N8A0_DEIC1</name>
<evidence type="ECO:0000313" key="3">
    <source>
        <dbReference type="Proteomes" id="UP000321306"/>
    </source>
</evidence>
<dbReference type="Pfam" id="PF24698">
    <property type="entry name" value="DUF7662"/>
    <property type="match status" value="1"/>
</dbReference>
<dbReference type="Proteomes" id="UP000321306">
    <property type="component" value="Unassembled WGS sequence"/>
</dbReference>
<dbReference type="OrthoDB" id="465980at2"/>
<dbReference type="AlphaFoldDB" id="A0A511N8A0"/>
<dbReference type="EMBL" id="BJXB01000027">
    <property type="protein sequence ID" value="GEM49069.1"/>
    <property type="molecule type" value="Genomic_DNA"/>
</dbReference>
<sequence length="88" mass="10404">MSKSSADYSPIGQFLSQQQEATCKLSFEQIERLLGFKLPFAARTLRPFWSMPKYQHIQGWTRQGWETERVDFVLETVTFKRSEGKKKR</sequence>
<evidence type="ECO:0000259" key="1">
    <source>
        <dbReference type="Pfam" id="PF24698"/>
    </source>
</evidence>
<organism evidence="2 3">
    <name type="scientific">Deinococcus cellulosilyticus (strain DSM 18568 / NBRC 106333 / KACC 11606 / 5516J-15)</name>
    <dbReference type="NCBI Taxonomy" id="1223518"/>
    <lineage>
        <taxon>Bacteria</taxon>
        <taxon>Thermotogati</taxon>
        <taxon>Deinococcota</taxon>
        <taxon>Deinococci</taxon>
        <taxon>Deinococcales</taxon>
        <taxon>Deinococcaceae</taxon>
        <taxon>Deinococcus</taxon>
    </lineage>
</organism>
<protein>
    <recommendedName>
        <fullName evidence="1">DUF7662 domain-containing protein</fullName>
    </recommendedName>
</protein>
<gene>
    <name evidence="2" type="ORF">DC3_47040</name>
</gene>
<dbReference type="InterPro" id="IPR056079">
    <property type="entry name" value="DUF7662"/>
</dbReference>